<sequence length="255" mass="28588">MALHSIRTTLSSPGFIASSARQWMGDVRSICKCSTAVAVRPFRLQTRADYSGYSTSLGPTQSRTNGSQSGRRVFVDYKFYKTRGAMSMKPMKPVFRLLDTGAAVLEREGSLFLEFAPPLAQRQYDWNRKQIFALSVMELGHLVGLAPGESCEFFHDPNMGKSDAGKIRKTLKVEPMKDQGGFFFNLSVVSKQENVDERLNIALTRAEYSVLRSSINYIIPYLMGWHTLVDPSTLDDCLADNEASGLMTTNNEWEK</sequence>
<evidence type="ECO:0000313" key="3">
    <source>
        <dbReference type="EMBL" id="KAL2636053.1"/>
    </source>
</evidence>
<name>A0ABD1YZZ5_9MARC</name>
<dbReference type="SUPFAM" id="SSF54447">
    <property type="entry name" value="ssDNA-binding transcriptional regulator domain"/>
    <property type="match status" value="1"/>
</dbReference>
<reference evidence="3 4" key="1">
    <citation type="submission" date="2024-09" db="EMBL/GenBank/DDBJ databases">
        <title>Chromosome-scale assembly of Riccia fluitans.</title>
        <authorList>
            <person name="Paukszto L."/>
            <person name="Sawicki J."/>
            <person name="Karawczyk K."/>
            <person name="Piernik-Szablinska J."/>
            <person name="Szczecinska M."/>
            <person name="Mazdziarz M."/>
        </authorList>
    </citation>
    <scope>NUCLEOTIDE SEQUENCE [LARGE SCALE GENOMIC DNA]</scope>
    <source>
        <strain evidence="3">Rf_01</strain>
        <tissue evidence="3">Aerial parts of the thallus</tissue>
    </source>
</reference>
<dbReference type="InterPro" id="IPR009044">
    <property type="entry name" value="ssDNA-bd_transcriptional_reg"/>
</dbReference>
<evidence type="ECO:0000256" key="2">
    <source>
        <dbReference type="ARBA" id="ARBA00022946"/>
    </source>
</evidence>
<dbReference type="AlphaFoldDB" id="A0ABD1YZZ5"/>
<protein>
    <submittedName>
        <fullName evidence="3">Uncharacterized protein</fullName>
    </submittedName>
</protein>
<evidence type="ECO:0000313" key="4">
    <source>
        <dbReference type="Proteomes" id="UP001605036"/>
    </source>
</evidence>
<dbReference type="Proteomes" id="UP001605036">
    <property type="component" value="Unassembled WGS sequence"/>
</dbReference>
<dbReference type="PANTHER" id="PTHR31745">
    <property type="entry name" value="SINGLE-STRANDED DNA-BINDING PROTEIN WHY2, MITOCHONDRIAL"/>
    <property type="match status" value="1"/>
</dbReference>
<dbReference type="EMBL" id="JBHFFA010000003">
    <property type="protein sequence ID" value="KAL2636053.1"/>
    <property type="molecule type" value="Genomic_DNA"/>
</dbReference>
<organism evidence="3 4">
    <name type="scientific">Riccia fluitans</name>
    <dbReference type="NCBI Taxonomy" id="41844"/>
    <lineage>
        <taxon>Eukaryota</taxon>
        <taxon>Viridiplantae</taxon>
        <taxon>Streptophyta</taxon>
        <taxon>Embryophyta</taxon>
        <taxon>Marchantiophyta</taxon>
        <taxon>Marchantiopsida</taxon>
        <taxon>Marchantiidae</taxon>
        <taxon>Marchantiales</taxon>
        <taxon>Ricciaceae</taxon>
        <taxon>Riccia</taxon>
    </lineage>
</organism>
<dbReference type="InterPro" id="IPR013742">
    <property type="entry name" value="Whirly"/>
</dbReference>
<gene>
    <name evidence="3" type="ORF">R1flu_007532</name>
</gene>
<proteinExistence type="inferred from homology"/>
<keyword evidence="2" id="KW-0809">Transit peptide</keyword>
<keyword evidence="4" id="KW-1185">Reference proteome</keyword>
<comment type="caution">
    <text evidence="3">The sequence shown here is derived from an EMBL/GenBank/DDBJ whole genome shotgun (WGS) entry which is preliminary data.</text>
</comment>
<comment type="similarity">
    <text evidence="1">Belongs to the Whirly family.</text>
</comment>
<dbReference type="PANTHER" id="PTHR31745:SF1">
    <property type="entry name" value="SINGLE-STRANDED DNA-BINDING PROTEIN WHY2, MITOCHONDRIAL"/>
    <property type="match status" value="1"/>
</dbReference>
<evidence type="ECO:0000256" key="1">
    <source>
        <dbReference type="ARBA" id="ARBA00006061"/>
    </source>
</evidence>
<dbReference type="Gene3D" id="2.30.31.10">
    <property type="entry name" value="Transcriptional Coactivator Pc4, Chain A"/>
    <property type="match status" value="1"/>
</dbReference>
<dbReference type="GO" id="GO:0003677">
    <property type="term" value="F:DNA binding"/>
    <property type="evidence" value="ECO:0007669"/>
    <property type="project" value="UniProtKB-ARBA"/>
</dbReference>
<accession>A0ABD1YZZ5</accession>
<dbReference type="Pfam" id="PF08536">
    <property type="entry name" value="Whirly"/>
    <property type="match status" value="1"/>
</dbReference>